<comment type="caution">
    <text evidence="1">The sequence shown here is derived from an EMBL/GenBank/DDBJ whole genome shotgun (WGS) entry which is preliminary data.</text>
</comment>
<gene>
    <name evidence="1" type="ORF">XBP1_520010</name>
</gene>
<dbReference type="HOGENOM" id="CLU_107454_1_1_6"/>
<dbReference type="GeneID" id="93907288"/>
<dbReference type="Pfam" id="PF05973">
    <property type="entry name" value="Gp49"/>
    <property type="match status" value="1"/>
</dbReference>
<dbReference type="EMBL" id="CBSW010000257">
    <property type="protein sequence ID" value="CDG98733.1"/>
    <property type="molecule type" value="Genomic_DNA"/>
</dbReference>
<accession>A0A077NJS9</accession>
<sequence length="116" mass="13488">MWELITSDLFDEWFKKQDDSLQETLLAAMINLQRYGPMLGRPYVDTLEGSSYPNMKELRVQYGGNPIRALFAFDPKRCAVIFCAGNKKGENEKRFYENMIKIADAEFKKHLENLEG</sequence>
<dbReference type="InterPro" id="IPR009241">
    <property type="entry name" value="HigB-like"/>
</dbReference>
<dbReference type="RefSeq" id="WP_038187814.1">
    <property type="nucleotide sequence ID" value="NZ_CAWLWN010000050.1"/>
</dbReference>
<dbReference type="Proteomes" id="UP000028511">
    <property type="component" value="Unassembled WGS sequence"/>
</dbReference>
<organism evidence="1">
    <name type="scientific">Xenorhabdus bovienii str. puntauvense</name>
    <dbReference type="NCBI Taxonomy" id="1398201"/>
    <lineage>
        <taxon>Bacteria</taxon>
        <taxon>Pseudomonadati</taxon>
        <taxon>Pseudomonadota</taxon>
        <taxon>Gammaproteobacteria</taxon>
        <taxon>Enterobacterales</taxon>
        <taxon>Morganellaceae</taxon>
        <taxon>Xenorhabdus</taxon>
    </lineage>
</organism>
<proteinExistence type="predicted"/>
<protein>
    <submittedName>
        <fullName evidence="1">Uncharacterized protein</fullName>
    </submittedName>
</protein>
<evidence type="ECO:0000313" key="1">
    <source>
        <dbReference type="EMBL" id="CDG98733.1"/>
    </source>
</evidence>
<reference evidence="1" key="1">
    <citation type="submission" date="2013-07" db="EMBL/GenBank/DDBJ databases">
        <title>Sub-species coevolution in mutualistic symbiosis.</title>
        <authorList>
            <person name="Murfin K."/>
            <person name="Klassen J."/>
            <person name="Lee M."/>
            <person name="Forst S."/>
            <person name="Stock P."/>
            <person name="Goodrich-Blair H."/>
        </authorList>
    </citation>
    <scope>NUCLEOTIDE SEQUENCE [LARGE SCALE GENOMIC DNA]</scope>
    <source>
        <strain evidence="1">Puntauvense</strain>
    </source>
</reference>
<dbReference type="AlphaFoldDB" id="A0A077NJS9"/>
<name>A0A077NJS9_XENBV</name>